<name>A0A0R2K0J6_9LACO</name>
<dbReference type="STRING" id="319653.SAMN04487973_102151"/>
<feature type="region of interest" description="Disordered" evidence="1">
    <location>
        <begin position="158"/>
        <end position="188"/>
    </location>
</feature>
<comment type="caution">
    <text evidence="2">The sequence shown here is derived from an EMBL/GenBank/DDBJ whole genome shotgun (WGS) entry which is preliminary data.</text>
</comment>
<evidence type="ECO:0000313" key="3">
    <source>
        <dbReference type="Proteomes" id="UP000051749"/>
    </source>
</evidence>
<sequence length="216" mass="23489">METNMSLTREFLKDLGVEGDPLEKIMAEVGKEHTNDAKVAELQSQVDSLKSSNEDLTSQVSARDDQLDELSKQAGNSKELSAKIDELKQANQESNTAYEAKIATINKNNKIDLALRDAGARNPKAVRALLDESKVSVDGDNLIGLTDQLKSLEDSDSYLFQSKDPKPSQGIHATAGGNPSGAPYTGNKSLAEMSLEEQTELYKSDPEEFARLSGQK</sequence>
<dbReference type="PATRIC" id="fig|319653.3.peg.1878"/>
<dbReference type="Pfam" id="PF06810">
    <property type="entry name" value="Phage_scaffold"/>
    <property type="match status" value="1"/>
</dbReference>
<evidence type="ECO:0000313" key="2">
    <source>
        <dbReference type="EMBL" id="KRN82891.1"/>
    </source>
</evidence>
<feature type="compositionally biased region" description="Polar residues" evidence="1">
    <location>
        <begin position="44"/>
        <end position="61"/>
    </location>
</feature>
<accession>A0A0R2K0J6</accession>
<dbReference type="EMBL" id="JQBY01000006">
    <property type="protein sequence ID" value="KRN82891.1"/>
    <property type="molecule type" value="Genomic_DNA"/>
</dbReference>
<organism evidence="2 3">
    <name type="scientific">Pediococcus ethanolidurans</name>
    <dbReference type="NCBI Taxonomy" id="319653"/>
    <lineage>
        <taxon>Bacteria</taxon>
        <taxon>Bacillati</taxon>
        <taxon>Bacillota</taxon>
        <taxon>Bacilli</taxon>
        <taxon>Lactobacillales</taxon>
        <taxon>Lactobacillaceae</taxon>
        <taxon>Pediococcus</taxon>
    </lineage>
</organism>
<gene>
    <name evidence="2" type="ORF">IV87_GL001845</name>
</gene>
<reference evidence="2 3" key="1">
    <citation type="journal article" date="2015" name="Genome Announc.">
        <title>Expanding the biotechnology potential of lactobacilli through comparative genomics of 213 strains and associated genera.</title>
        <authorList>
            <person name="Sun Z."/>
            <person name="Harris H.M."/>
            <person name="McCann A."/>
            <person name="Guo C."/>
            <person name="Argimon S."/>
            <person name="Zhang W."/>
            <person name="Yang X."/>
            <person name="Jeffery I.B."/>
            <person name="Cooney J.C."/>
            <person name="Kagawa T.F."/>
            <person name="Liu W."/>
            <person name="Song Y."/>
            <person name="Salvetti E."/>
            <person name="Wrobel A."/>
            <person name="Rasinkangas P."/>
            <person name="Parkhill J."/>
            <person name="Rea M.C."/>
            <person name="O'Sullivan O."/>
            <person name="Ritari J."/>
            <person name="Douillard F.P."/>
            <person name="Paul Ross R."/>
            <person name="Yang R."/>
            <person name="Briner A.E."/>
            <person name="Felis G.E."/>
            <person name="de Vos W.M."/>
            <person name="Barrangou R."/>
            <person name="Klaenhammer T.R."/>
            <person name="Caufield P.W."/>
            <person name="Cui Y."/>
            <person name="Zhang H."/>
            <person name="O'Toole P.W."/>
        </authorList>
    </citation>
    <scope>NUCLEOTIDE SEQUENCE [LARGE SCALE GENOMIC DNA]</scope>
    <source>
        <strain evidence="2 3">DSM 22301</strain>
    </source>
</reference>
<protein>
    <submittedName>
        <fullName evidence="2">Scaffolding protein</fullName>
    </submittedName>
</protein>
<dbReference type="Proteomes" id="UP000051749">
    <property type="component" value="Unassembled WGS sequence"/>
</dbReference>
<dbReference type="AlphaFoldDB" id="A0A0R2K0J6"/>
<proteinExistence type="predicted"/>
<evidence type="ECO:0000256" key="1">
    <source>
        <dbReference type="SAM" id="MobiDB-lite"/>
    </source>
</evidence>
<dbReference type="InterPro" id="IPR009636">
    <property type="entry name" value="SCAF"/>
</dbReference>
<feature type="region of interest" description="Disordered" evidence="1">
    <location>
        <begin position="44"/>
        <end position="65"/>
    </location>
</feature>